<evidence type="ECO:0000256" key="5">
    <source>
        <dbReference type="ARBA" id="ARBA00023136"/>
    </source>
</evidence>
<reference evidence="7" key="1">
    <citation type="submission" date="2020-11" db="EMBL/GenBank/DDBJ databases">
        <authorList>
            <person name="Tran Van P."/>
        </authorList>
    </citation>
    <scope>NUCLEOTIDE SEQUENCE</scope>
</reference>
<feature type="transmembrane region" description="Helical" evidence="6">
    <location>
        <begin position="128"/>
        <end position="148"/>
    </location>
</feature>
<evidence type="ECO:0000256" key="3">
    <source>
        <dbReference type="ARBA" id="ARBA00022692"/>
    </source>
</evidence>
<dbReference type="AlphaFoldDB" id="A0A7R9K897"/>
<accession>A0A7R9K897</accession>
<evidence type="ECO:0000313" key="7">
    <source>
        <dbReference type="EMBL" id="CAD7611062.1"/>
    </source>
</evidence>
<dbReference type="PANTHER" id="PTHR30294">
    <property type="entry name" value="MEMBRANE COMPONENT OF ABC TRANSPORTER YHHJ-RELATED"/>
    <property type="match status" value="1"/>
</dbReference>
<proteinExistence type="predicted"/>
<organism evidence="7">
    <name type="scientific">Timema genevievae</name>
    <name type="common">Walking stick</name>
    <dbReference type="NCBI Taxonomy" id="629358"/>
    <lineage>
        <taxon>Eukaryota</taxon>
        <taxon>Metazoa</taxon>
        <taxon>Ecdysozoa</taxon>
        <taxon>Arthropoda</taxon>
        <taxon>Hexapoda</taxon>
        <taxon>Insecta</taxon>
        <taxon>Pterygota</taxon>
        <taxon>Neoptera</taxon>
        <taxon>Polyneoptera</taxon>
        <taxon>Phasmatodea</taxon>
        <taxon>Timematodea</taxon>
        <taxon>Timematoidea</taxon>
        <taxon>Timematidae</taxon>
        <taxon>Timema</taxon>
    </lineage>
</organism>
<evidence type="ECO:0000256" key="1">
    <source>
        <dbReference type="ARBA" id="ARBA00004651"/>
    </source>
</evidence>
<evidence type="ECO:0000256" key="4">
    <source>
        <dbReference type="ARBA" id="ARBA00022989"/>
    </source>
</evidence>
<keyword evidence="3 6" id="KW-0812">Transmembrane</keyword>
<dbReference type="PANTHER" id="PTHR30294:SF38">
    <property type="entry name" value="TRANSPORT PERMEASE PROTEIN"/>
    <property type="match status" value="1"/>
</dbReference>
<dbReference type="GO" id="GO:0005886">
    <property type="term" value="C:plasma membrane"/>
    <property type="evidence" value="ECO:0007669"/>
    <property type="project" value="UniProtKB-SubCell"/>
</dbReference>
<dbReference type="EMBL" id="OE847277">
    <property type="protein sequence ID" value="CAD7611062.1"/>
    <property type="molecule type" value="Genomic_DNA"/>
</dbReference>
<keyword evidence="5 6" id="KW-0472">Membrane</keyword>
<comment type="subcellular location">
    <subcellularLocation>
        <location evidence="1">Cell membrane</location>
        <topology evidence="1">Multi-pass membrane protein</topology>
    </subcellularLocation>
</comment>
<sequence length="278" mass="30584">MELMFQIGLMRSGQLLAEQPPNDLIAAYNSSSLEEVFLLLSRKQADDTTPLVHADTPSQVDSAMDVFEDQKQHKEIGESKETLVLDDFAELSSTTKHGIPPVQRSSSMSQRTKALLFKNMIRLYRHPGGIFFIIIFPILEISAFFLAIGGQPHGLKFAVVNDELGSYSDCGEYLAQNTANVTLVDEWTCHLGGKLSCQFLEAINDTMGVKVYYDDLDTAIYDLGKGRVTAVIYTARNFTQALQARLELGSSATDEEIKDSQVSISVDTTGKNAISSAL</sequence>
<keyword evidence="4 6" id="KW-1133">Transmembrane helix</keyword>
<dbReference type="InterPro" id="IPR051449">
    <property type="entry name" value="ABC-2_transporter_component"/>
</dbReference>
<gene>
    <name evidence="7" type="ORF">TGEB3V08_LOCUS10893</name>
</gene>
<evidence type="ECO:0000256" key="2">
    <source>
        <dbReference type="ARBA" id="ARBA00022475"/>
    </source>
</evidence>
<keyword evidence="2" id="KW-1003">Cell membrane</keyword>
<name>A0A7R9K897_TIMGE</name>
<protein>
    <submittedName>
        <fullName evidence="7">Uncharacterized protein</fullName>
    </submittedName>
</protein>
<evidence type="ECO:0000256" key="6">
    <source>
        <dbReference type="SAM" id="Phobius"/>
    </source>
</evidence>